<evidence type="ECO:0000313" key="3">
    <source>
        <dbReference type="Proteomes" id="UP001203297"/>
    </source>
</evidence>
<feature type="compositionally biased region" description="Polar residues" evidence="1">
    <location>
        <begin position="129"/>
        <end position="139"/>
    </location>
</feature>
<dbReference type="Proteomes" id="UP001203297">
    <property type="component" value="Unassembled WGS sequence"/>
</dbReference>
<organism evidence="2 3">
    <name type="scientific">Multifurca ochricompacta</name>
    <dbReference type="NCBI Taxonomy" id="376703"/>
    <lineage>
        <taxon>Eukaryota</taxon>
        <taxon>Fungi</taxon>
        <taxon>Dikarya</taxon>
        <taxon>Basidiomycota</taxon>
        <taxon>Agaricomycotina</taxon>
        <taxon>Agaricomycetes</taxon>
        <taxon>Russulales</taxon>
        <taxon>Russulaceae</taxon>
        <taxon>Multifurca</taxon>
    </lineage>
</organism>
<evidence type="ECO:0000313" key="2">
    <source>
        <dbReference type="EMBL" id="KAI0298979.1"/>
    </source>
</evidence>
<protein>
    <recommendedName>
        <fullName evidence="4">Pentatricopeptide repeat-containing protein</fullName>
    </recommendedName>
</protein>
<feature type="compositionally biased region" description="Low complexity" evidence="1">
    <location>
        <begin position="66"/>
        <end position="81"/>
    </location>
</feature>
<feature type="region of interest" description="Disordered" evidence="1">
    <location>
        <begin position="122"/>
        <end position="141"/>
    </location>
</feature>
<reference evidence="2" key="1">
    <citation type="journal article" date="2022" name="New Phytol.">
        <title>Evolutionary transition to the ectomycorrhizal habit in the genomes of a hyperdiverse lineage of mushroom-forming fungi.</title>
        <authorList>
            <person name="Looney B."/>
            <person name="Miyauchi S."/>
            <person name="Morin E."/>
            <person name="Drula E."/>
            <person name="Courty P.E."/>
            <person name="Kohler A."/>
            <person name="Kuo A."/>
            <person name="LaButti K."/>
            <person name="Pangilinan J."/>
            <person name="Lipzen A."/>
            <person name="Riley R."/>
            <person name="Andreopoulos W."/>
            <person name="He G."/>
            <person name="Johnson J."/>
            <person name="Nolan M."/>
            <person name="Tritt A."/>
            <person name="Barry K.W."/>
            <person name="Grigoriev I.V."/>
            <person name="Nagy L.G."/>
            <person name="Hibbett D."/>
            <person name="Henrissat B."/>
            <person name="Matheny P.B."/>
            <person name="Labbe J."/>
            <person name="Martin F.M."/>
        </authorList>
    </citation>
    <scope>NUCLEOTIDE SEQUENCE</scope>
    <source>
        <strain evidence="2">BPL690</strain>
    </source>
</reference>
<keyword evidence="3" id="KW-1185">Reference proteome</keyword>
<name>A0AAD4M1Z5_9AGAM</name>
<comment type="caution">
    <text evidence="2">The sequence shown here is derived from an EMBL/GenBank/DDBJ whole genome shotgun (WGS) entry which is preliminary data.</text>
</comment>
<dbReference type="PANTHER" id="PTHR47938">
    <property type="entry name" value="RESPIRATORY COMPLEX I CHAPERONE (CIA84), PUTATIVE (AFU_ORTHOLOGUE AFUA_2G06020)-RELATED"/>
    <property type="match status" value="1"/>
</dbReference>
<dbReference type="InterPro" id="IPR011990">
    <property type="entry name" value="TPR-like_helical_dom_sf"/>
</dbReference>
<dbReference type="EMBL" id="WTXG01000025">
    <property type="protein sequence ID" value="KAI0298979.1"/>
    <property type="molecule type" value="Genomic_DNA"/>
</dbReference>
<dbReference type="Gene3D" id="1.25.40.10">
    <property type="entry name" value="Tetratricopeptide repeat domain"/>
    <property type="match status" value="1"/>
</dbReference>
<sequence length="773" mass="85782">MFLRRTSLPSGLLDLVILRVYAPSLSHVSMSSQRWMQQAALVSQSSSTFSEPPAVTSPRGRRRQQRALSPLSSPARASISPGELARRVQALAVPTENQNVPSNLTYDEEELLHMLSALLQQRAEPASPRNPSQTESQAYGTSLGDGSSSLLHHVALSLLIPIITNWRVYPITHVILRTRSISTNGVPLAVLSVEEWRSLTRVCKSMRTMLWAGMQERGCVRSGTVYADIRKRCDTTSTELSQSNIRLGPLTDRQRHLHIKAHEKSVPAGTVPESSLSLLHAYENAGRPAPMTAYSRILAALFRTPSSLAHAQAWDIFSHMRYVAHPHPDALLFTQMIHACALPTPAEPERALDLFTEMTIDRGIQPTAGAYTAAILACARSGSKTYVNEAFRLAKEMLDSHRDARGRGAFRPDSHTFSALLEGAKRIGDLSRVRWILAEMVNAARKRPESKDIVVDERIMTHVFHAYATYKPPFKRSMAPLASEFKGNTGLSSTSLSSLPNLAGSSAVDYQLSAPVEALQNPSFSHLPPQSRSEVLGEARALFSRFSRPSFPSDPLPPLPDVHVTPRLLNAYLSVFYAHASLETAHEMFRTIFAEHSLEKDALTLVEALERCAGARRGPERASVSRFAEEAWGEWTALENSQVRVSARHVQRAYAARIRVLSLTSRLDEALVCLRAFATRYPPYTVREPPAQKRPDMRAMRVLLVGDRPLVRLTSALDIQDDDVPPLLTFADLEVLHHRLVATDNLRGIAYVKWVCKAYEGALQKRRQAALKV</sequence>
<gene>
    <name evidence="2" type="ORF">B0F90DRAFT_1729750</name>
</gene>
<proteinExistence type="predicted"/>
<evidence type="ECO:0008006" key="4">
    <source>
        <dbReference type="Google" id="ProtNLM"/>
    </source>
</evidence>
<dbReference type="AlphaFoldDB" id="A0AAD4M1Z5"/>
<evidence type="ECO:0000256" key="1">
    <source>
        <dbReference type="SAM" id="MobiDB-lite"/>
    </source>
</evidence>
<accession>A0AAD4M1Z5</accession>
<feature type="region of interest" description="Disordered" evidence="1">
    <location>
        <begin position="42"/>
        <end position="81"/>
    </location>
</feature>
<dbReference type="PANTHER" id="PTHR47938:SF35">
    <property type="entry name" value="PENTATRICOPEPTIDE REPEAT-CONTAINING PROTEIN 4, MITOCHONDRIAL-RELATED"/>
    <property type="match status" value="1"/>
</dbReference>
<dbReference type="GO" id="GO:0003729">
    <property type="term" value="F:mRNA binding"/>
    <property type="evidence" value="ECO:0007669"/>
    <property type="project" value="TreeGrafter"/>
</dbReference>